<sequence length="146" mass="17280">MSKLFKVNTLLLLPVLFPESLFILFYVTNAEFRGDWFFQLVGFIFFKIAAVLIVLERFSHYNSHNWEIIPFMSKKPRKTGYIGWPTIIILTVPTVIFILSVILMWNDYVKCPSLFYLVLTLSEIVLILVLCFLKRILKIEVWRNQL</sequence>
<reference evidence="3" key="1">
    <citation type="submission" date="2016-06" db="EMBL/GenBank/DDBJ databases">
        <title>Four novel species of enterococci isolated from chicken manure.</title>
        <authorList>
            <person name="Van Tyne D."/>
        </authorList>
    </citation>
    <scope>NUCLEOTIDE SEQUENCE [LARGE SCALE GENOMIC DNA]</scope>
    <source>
        <strain evidence="3">JM9A</strain>
    </source>
</reference>
<evidence type="ECO:0000313" key="2">
    <source>
        <dbReference type="EMBL" id="MEO1782012.1"/>
    </source>
</evidence>
<evidence type="ECO:0000256" key="1">
    <source>
        <dbReference type="SAM" id="Phobius"/>
    </source>
</evidence>
<accession>A0ABV0F4N8</accession>
<proteinExistence type="predicted"/>
<dbReference type="EMBL" id="MAEI02000001">
    <property type="protein sequence ID" value="MEO1782012.1"/>
    <property type="molecule type" value="Genomic_DNA"/>
</dbReference>
<keyword evidence="1" id="KW-0812">Transmembrane</keyword>
<keyword evidence="3" id="KW-1185">Reference proteome</keyword>
<reference evidence="2 3" key="2">
    <citation type="submission" date="2024-02" db="EMBL/GenBank/DDBJ databases">
        <title>The Genome Sequence of Enterococcus diestrammenae JM9A.</title>
        <authorList>
            <person name="Earl A."/>
            <person name="Manson A."/>
            <person name="Gilmore M."/>
            <person name="Sanders J."/>
            <person name="Shea T."/>
            <person name="Howe W."/>
            <person name="Livny J."/>
            <person name="Cuomo C."/>
            <person name="Neafsey D."/>
            <person name="Birren B."/>
        </authorList>
    </citation>
    <scope>NUCLEOTIDE SEQUENCE [LARGE SCALE GENOMIC DNA]</scope>
    <source>
        <strain evidence="2 3">JM9A</strain>
    </source>
</reference>
<name>A0ABV0F4N8_9ENTE</name>
<feature type="transmembrane region" description="Helical" evidence="1">
    <location>
        <begin position="7"/>
        <end position="30"/>
    </location>
</feature>
<protein>
    <submittedName>
        <fullName evidence="2">Uncharacterized protein</fullName>
    </submittedName>
</protein>
<dbReference type="Proteomes" id="UP001429357">
    <property type="component" value="Unassembled WGS sequence"/>
</dbReference>
<feature type="transmembrane region" description="Helical" evidence="1">
    <location>
        <begin position="81"/>
        <end position="102"/>
    </location>
</feature>
<organism evidence="2 3">
    <name type="scientific">Enterococcus diestrammenae</name>
    <dbReference type="NCBI Taxonomy" id="1155073"/>
    <lineage>
        <taxon>Bacteria</taxon>
        <taxon>Bacillati</taxon>
        <taxon>Bacillota</taxon>
        <taxon>Bacilli</taxon>
        <taxon>Lactobacillales</taxon>
        <taxon>Enterococcaceae</taxon>
        <taxon>Enterococcus</taxon>
    </lineage>
</organism>
<evidence type="ECO:0000313" key="3">
    <source>
        <dbReference type="Proteomes" id="UP001429357"/>
    </source>
</evidence>
<feature type="transmembrane region" description="Helical" evidence="1">
    <location>
        <begin position="114"/>
        <end position="133"/>
    </location>
</feature>
<comment type="caution">
    <text evidence="2">The sequence shown here is derived from an EMBL/GenBank/DDBJ whole genome shotgun (WGS) entry which is preliminary data.</text>
</comment>
<keyword evidence="1" id="KW-0472">Membrane</keyword>
<feature type="transmembrane region" description="Helical" evidence="1">
    <location>
        <begin position="36"/>
        <end position="55"/>
    </location>
</feature>
<gene>
    <name evidence="2" type="ORF">BAU18_001605</name>
</gene>
<keyword evidence="1" id="KW-1133">Transmembrane helix</keyword>